<reference evidence="2" key="1">
    <citation type="submission" date="2007-04" db="EMBL/GenBank/DDBJ databases">
        <authorList>
            <consortium name="The Broad Institute Genome Sequencing Platform"/>
            <person name="Birren B."/>
            <person name="Lander E."/>
            <person name="Galagan J."/>
            <person name="Nusbaum C."/>
            <person name="Devon K."/>
            <person name="Ma L.-J."/>
            <person name="Jaffe D."/>
            <person name="Butler J."/>
            <person name="Alvarez P."/>
            <person name="Gnerre S."/>
            <person name="Grabherr M."/>
            <person name="Kleber M."/>
            <person name="Mauceli E."/>
            <person name="Brockman W."/>
            <person name="MacCallum I.A."/>
            <person name="Young S."/>
            <person name="LaButti K."/>
            <person name="DeCaprio D."/>
            <person name="Crawford M."/>
            <person name="Koehrsen M."/>
            <person name="Engels R."/>
            <person name="Montgomery P."/>
            <person name="Pearson M."/>
            <person name="Howarth C."/>
            <person name="Larson L."/>
            <person name="White J."/>
            <person name="O'Leary S."/>
            <person name="Kodira C."/>
            <person name="Zeng Q."/>
            <person name="Yandava C."/>
            <person name="Alvarado L."/>
            <person name="Kistler C."/>
            <person name="Shim W.-B."/>
            <person name="Kang S."/>
            <person name="Woloshuk C."/>
        </authorList>
    </citation>
    <scope>NUCLEOTIDE SEQUENCE</scope>
    <source>
        <strain evidence="2">4287</strain>
    </source>
</reference>
<dbReference type="KEGG" id="fox:FOXG_20224"/>
<dbReference type="EMBL" id="DS231707">
    <property type="protein sequence ID" value="KNB09549.1"/>
    <property type="molecule type" value="Genomic_DNA"/>
</dbReference>
<dbReference type="Proteomes" id="UP000009097">
    <property type="component" value="Unassembled WGS sequence"/>
</dbReference>
<feature type="region of interest" description="Disordered" evidence="1">
    <location>
        <begin position="1"/>
        <end position="23"/>
    </location>
</feature>
<dbReference type="RefSeq" id="XP_018247594.1">
    <property type="nucleotide sequence ID" value="XM_018400484.1"/>
</dbReference>
<name>A0A0J9VDU2_FUSO4</name>
<reference evidence="2" key="2">
    <citation type="journal article" date="2010" name="Nature">
        <title>Comparative genomics reveals mobile pathogenicity chromosomes in Fusarium.</title>
        <authorList>
            <person name="Ma L.J."/>
            <person name="van der Does H.C."/>
            <person name="Borkovich K.A."/>
            <person name="Coleman J.J."/>
            <person name="Daboussi M.J."/>
            <person name="Di Pietro A."/>
            <person name="Dufresne M."/>
            <person name="Freitag M."/>
            <person name="Grabherr M."/>
            <person name="Henrissat B."/>
            <person name="Houterman P.M."/>
            <person name="Kang S."/>
            <person name="Shim W.B."/>
            <person name="Woloshuk C."/>
            <person name="Xie X."/>
            <person name="Xu J.R."/>
            <person name="Antoniw J."/>
            <person name="Baker S.E."/>
            <person name="Bluhm B.H."/>
            <person name="Breakspear A."/>
            <person name="Brown D.W."/>
            <person name="Butchko R.A."/>
            <person name="Chapman S."/>
            <person name="Coulson R."/>
            <person name="Coutinho P.M."/>
            <person name="Danchin E.G."/>
            <person name="Diener A."/>
            <person name="Gale L.R."/>
            <person name="Gardiner D.M."/>
            <person name="Goff S."/>
            <person name="Hammond-Kosack K.E."/>
            <person name="Hilburn K."/>
            <person name="Hua-Van A."/>
            <person name="Jonkers W."/>
            <person name="Kazan K."/>
            <person name="Kodira C.D."/>
            <person name="Koehrsen M."/>
            <person name="Kumar L."/>
            <person name="Lee Y.H."/>
            <person name="Li L."/>
            <person name="Manners J.M."/>
            <person name="Miranda-Saavedra D."/>
            <person name="Mukherjee M."/>
            <person name="Park G."/>
            <person name="Park J."/>
            <person name="Park S.Y."/>
            <person name="Proctor R.H."/>
            <person name="Regev A."/>
            <person name="Ruiz-Roldan M.C."/>
            <person name="Sain D."/>
            <person name="Sakthikumar S."/>
            <person name="Sykes S."/>
            <person name="Schwartz D.C."/>
            <person name="Turgeon B.G."/>
            <person name="Wapinski I."/>
            <person name="Yoder O."/>
            <person name="Young S."/>
            <person name="Zeng Q."/>
            <person name="Zhou S."/>
            <person name="Galagan J."/>
            <person name="Cuomo C.A."/>
            <person name="Kistler H.C."/>
            <person name="Rep M."/>
        </authorList>
    </citation>
    <scope>NUCLEOTIDE SEQUENCE [LARGE SCALE GENOMIC DNA]</scope>
    <source>
        <strain evidence="2">4287</strain>
    </source>
</reference>
<protein>
    <submittedName>
        <fullName evidence="2">Uncharacterized protein</fullName>
    </submittedName>
</protein>
<organism evidence="2 3">
    <name type="scientific">Fusarium oxysporum f. sp. lycopersici (strain 4287 / CBS 123668 / FGSC 9935 / NRRL 34936)</name>
    <name type="common">Fusarium vascular wilt of tomato</name>
    <dbReference type="NCBI Taxonomy" id="426428"/>
    <lineage>
        <taxon>Eukaryota</taxon>
        <taxon>Fungi</taxon>
        <taxon>Dikarya</taxon>
        <taxon>Ascomycota</taxon>
        <taxon>Pezizomycotina</taxon>
        <taxon>Sordariomycetes</taxon>
        <taxon>Hypocreomycetidae</taxon>
        <taxon>Hypocreales</taxon>
        <taxon>Nectriaceae</taxon>
        <taxon>Fusarium</taxon>
        <taxon>Fusarium oxysporum species complex</taxon>
    </lineage>
</organism>
<dbReference type="AlphaFoldDB" id="A0A0J9VDU2"/>
<feature type="compositionally biased region" description="Polar residues" evidence="1">
    <location>
        <begin position="9"/>
        <end position="19"/>
    </location>
</feature>
<evidence type="ECO:0000313" key="2">
    <source>
        <dbReference type="EMBL" id="KNB09549.1"/>
    </source>
</evidence>
<evidence type="ECO:0000256" key="1">
    <source>
        <dbReference type="SAM" id="MobiDB-lite"/>
    </source>
</evidence>
<dbReference type="VEuPathDB" id="FungiDB:FOXG_20224"/>
<accession>A0A0J9VDU2</accession>
<evidence type="ECO:0000313" key="3">
    <source>
        <dbReference type="Proteomes" id="UP000009097"/>
    </source>
</evidence>
<gene>
    <name evidence="2" type="ORF">FOXG_20224</name>
</gene>
<sequence>MINHLPNPLNANDPQSEPQLHSPRCRPRELHAVVPKVWNILIFNRHTIAEIISFIRKASHQVRFVLHQEKTAAVGLEEPFVSIPRHAVGVLESIDCLVACRG</sequence>
<proteinExistence type="predicted"/>
<dbReference type="GeneID" id="28960930"/>